<dbReference type="EMBL" id="CP042913">
    <property type="protein sequence ID" value="QEG34191.1"/>
    <property type="molecule type" value="Genomic_DNA"/>
</dbReference>
<dbReference type="Pfam" id="PF03900">
    <property type="entry name" value="Porphobil_deamC"/>
    <property type="match status" value="1"/>
</dbReference>
<dbReference type="PRINTS" id="PR00151">
    <property type="entry name" value="PORPHBDMNASE"/>
</dbReference>
<dbReference type="SUPFAM" id="SSF54782">
    <property type="entry name" value="Porphobilinogen deaminase (hydroxymethylbilane synthase), C-terminal domain"/>
    <property type="match status" value="1"/>
</dbReference>
<evidence type="ECO:0000256" key="7">
    <source>
        <dbReference type="ARBA" id="ARBA00048169"/>
    </source>
</evidence>
<dbReference type="GO" id="GO:0006782">
    <property type="term" value="P:protoporphyrinogen IX biosynthetic process"/>
    <property type="evidence" value="ECO:0007669"/>
    <property type="project" value="UniProtKB-UniRule"/>
</dbReference>
<dbReference type="AlphaFoldDB" id="A0A5B9QJ40"/>
<organism evidence="11 12">
    <name type="scientific">Bythopirellula goksoeyrii</name>
    <dbReference type="NCBI Taxonomy" id="1400387"/>
    <lineage>
        <taxon>Bacteria</taxon>
        <taxon>Pseudomonadati</taxon>
        <taxon>Planctomycetota</taxon>
        <taxon>Planctomycetia</taxon>
        <taxon>Pirellulales</taxon>
        <taxon>Lacipirellulaceae</taxon>
        <taxon>Bythopirellula</taxon>
    </lineage>
</organism>
<dbReference type="InterPro" id="IPR022418">
    <property type="entry name" value="Porphobilinogen_deaminase_C"/>
</dbReference>
<keyword evidence="5 8" id="KW-0808">Transferase</keyword>
<evidence type="ECO:0000256" key="1">
    <source>
        <dbReference type="ARBA" id="ARBA00002869"/>
    </source>
</evidence>
<evidence type="ECO:0000256" key="2">
    <source>
        <dbReference type="ARBA" id="ARBA00004735"/>
    </source>
</evidence>
<protein>
    <recommendedName>
        <fullName evidence="8">Porphobilinogen deaminase</fullName>
        <shortName evidence="8">PBG</shortName>
        <ecNumber evidence="8">2.5.1.61</ecNumber>
    </recommendedName>
    <alternativeName>
        <fullName evidence="8">Hydroxymethylbilane synthase</fullName>
        <shortName evidence="8">HMBS</shortName>
    </alternativeName>
    <alternativeName>
        <fullName evidence="8">Pre-uroporphyrinogen synthase</fullName>
    </alternativeName>
</protein>
<feature type="modified residue" description="S-(dipyrrolylmethanemethyl)cysteine" evidence="8">
    <location>
        <position position="240"/>
    </location>
</feature>
<evidence type="ECO:0000256" key="8">
    <source>
        <dbReference type="HAMAP-Rule" id="MF_00260"/>
    </source>
</evidence>
<reference evidence="11 12" key="1">
    <citation type="submission" date="2019-08" db="EMBL/GenBank/DDBJ databases">
        <title>Deep-cultivation of Planctomycetes and their phenomic and genomic characterization uncovers novel biology.</title>
        <authorList>
            <person name="Wiegand S."/>
            <person name="Jogler M."/>
            <person name="Boedeker C."/>
            <person name="Pinto D."/>
            <person name="Vollmers J."/>
            <person name="Rivas-Marin E."/>
            <person name="Kohn T."/>
            <person name="Peeters S.H."/>
            <person name="Heuer A."/>
            <person name="Rast P."/>
            <person name="Oberbeckmann S."/>
            <person name="Bunk B."/>
            <person name="Jeske O."/>
            <person name="Meyerdierks A."/>
            <person name="Storesund J.E."/>
            <person name="Kallscheuer N."/>
            <person name="Luecker S."/>
            <person name="Lage O.M."/>
            <person name="Pohl T."/>
            <person name="Merkel B.J."/>
            <person name="Hornburger P."/>
            <person name="Mueller R.-W."/>
            <person name="Bruemmer F."/>
            <person name="Labrenz M."/>
            <person name="Spormann A.M."/>
            <person name="Op den Camp H."/>
            <person name="Overmann J."/>
            <person name="Amann R."/>
            <person name="Jetten M.S.M."/>
            <person name="Mascher T."/>
            <person name="Medema M.H."/>
            <person name="Devos D.P."/>
            <person name="Kaster A.-K."/>
            <person name="Ovreas L."/>
            <person name="Rohde M."/>
            <person name="Galperin M.Y."/>
            <person name="Jogler C."/>
        </authorList>
    </citation>
    <scope>NUCLEOTIDE SEQUENCE [LARGE SCALE GENOMIC DNA]</scope>
    <source>
        <strain evidence="11 12">Pr1d</strain>
    </source>
</reference>
<dbReference type="Proteomes" id="UP000323917">
    <property type="component" value="Chromosome"/>
</dbReference>
<dbReference type="NCBIfam" id="TIGR00212">
    <property type="entry name" value="hemC"/>
    <property type="match status" value="1"/>
</dbReference>
<evidence type="ECO:0000256" key="6">
    <source>
        <dbReference type="ARBA" id="ARBA00023244"/>
    </source>
</evidence>
<comment type="cofactor">
    <cofactor evidence="8">
        <name>dipyrromethane</name>
        <dbReference type="ChEBI" id="CHEBI:60342"/>
    </cofactor>
    <text evidence="8">Binds 1 dipyrromethane group covalently.</text>
</comment>
<evidence type="ECO:0000256" key="5">
    <source>
        <dbReference type="ARBA" id="ARBA00022679"/>
    </source>
</evidence>
<dbReference type="HAMAP" id="MF_00260">
    <property type="entry name" value="Porphobil_deam"/>
    <property type="match status" value="1"/>
</dbReference>
<gene>
    <name evidence="8 11" type="primary">hemC</name>
    <name evidence="11" type="ORF">Pr1d_14640</name>
</gene>
<dbReference type="PANTHER" id="PTHR11557">
    <property type="entry name" value="PORPHOBILINOGEN DEAMINASE"/>
    <property type="match status" value="1"/>
</dbReference>
<dbReference type="RefSeq" id="WP_148072872.1">
    <property type="nucleotide sequence ID" value="NZ_CP042913.1"/>
</dbReference>
<dbReference type="Gene3D" id="3.30.160.40">
    <property type="entry name" value="Porphobilinogen deaminase, C-terminal domain"/>
    <property type="match status" value="1"/>
</dbReference>
<comment type="miscellaneous">
    <text evidence="8">The porphobilinogen subunits are added to the dipyrromethane group.</text>
</comment>
<comment type="function">
    <text evidence="1 8">Tetrapolymerization of the monopyrrole PBG into the hydroxymethylbilane pre-uroporphyrinogen in several discrete steps.</text>
</comment>
<dbReference type="GO" id="GO:0005737">
    <property type="term" value="C:cytoplasm"/>
    <property type="evidence" value="ECO:0007669"/>
    <property type="project" value="UniProtKB-UniRule"/>
</dbReference>
<dbReference type="GO" id="GO:0004418">
    <property type="term" value="F:hydroxymethylbilane synthase activity"/>
    <property type="evidence" value="ECO:0007669"/>
    <property type="project" value="UniProtKB-UniRule"/>
</dbReference>
<dbReference type="FunFam" id="3.40.190.10:FF:000005">
    <property type="entry name" value="Porphobilinogen deaminase"/>
    <property type="match status" value="1"/>
</dbReference>
<dbReference type="PROSITE" id="PS00533">
    <property type="entry name" value="PORPHOBILINOGEN_DEAM"/>
    <property type="match status" value="1"/>
</dbReference>
<sequence>MSTSPIRIGTRASKLALWQAHWVADELRQLGATVEIVEIATQGDVQQSGPIAQLGLQGVFTKEIQAAVLRGEVDLAVHSLKDLPTETVAGLTLAAVPERASCADALVSTTGRKLKDLPPGAKIGTGSLRRQAQLRAMRPDLVIEGIRGNVGTRLSKLDSGEYDAIVLAVAGLNRLELSVRICEKLGPPQMLPAPGQGALGIECRAGDEPLLTFVGQLEHLDTRAATDAERAMLALLHAGCSAPVGAWGRIDDGKLSLDGLVASLDGSRILRASASGAAANAQQLGKQVAEELLAQGAEQLIHATREA</sequence>
<feature type="domain" description="Porphobilinogen deaminase C-terminal" evidence="10">
    <location>
        <begin position="227"/>
        <end position="293"/>
    </location>
</feature>
<keyword evidence="6 8" id="KW-0627">Porphyrin biosynthesis</keyword>
<comment type="pathway">
    <text evidence="2">Porphyrin-containing compound metabolism; protoporphyrin-IX biosynthesis; coproporphyrinogen-III from 5-aminolevulinate: step 2/4.</text>
</comment>
<feature type="domain" description="Porphobilinogen deaminase N-terminal" evidence="9">
    <location>
        <begin position="6"/>
        <end position="210"/>
    </location>
</feature>
<evidence type="ECO:0000256" key="3">
    <source>
        <dbReference type="ARBA" id="ARBA00005638"/>
    </source>
</evidence>
<dbReference type="InterPro" id="IPR000860">
    <property type="entry name" value="HemC"/>
</dbReference>
<evidence type="ECO:0000259" key="10">
    <source>
        <dbReference type="Pfam" id="PF03900"/>
    </source>
</evidence>
<proteinExistence type="inferred from homology"/>
<dbReference type="KEGG" id="bgok:Pr1d_14640"/>
<comment type="similarity">
    <text evidence="3 8">Belongs to the HMBS family.</text>
</comment>
<dbReference type="Gene3D" id="3.40.190.10">
    <property type="entry name" value="Periplasmic binding protein-like II"/>
    <property type="match status" value="2"/>
</dbReference>
<keyword evidence="12" id="KW-1185">Reference proteome</keyword>
<comment type="catalytic activity">
    <reaction evidence="7 8">
        <text>4 porphobilinogen + H2O = hydroxymethylbilane + 4 NH4(+)</text>
        <dbReference type="Rhea" id="RHEA:13185"/>
        <dbReference type="ChEBI" id="CHEBI:15377"/>
        <dbReference type="ChEBI" id="CHEBI:28938"/>
        <dbReference type="ChEBI" id="CHEBI:57845"/>
        <dbReference type="ChEBI" id="CHEBI:58126"/>
        <dbReference type="EC" id="2.5.1.61"/>
    </reaction>
</comment>
<dbReference type="FunFam" id="3.30.160.40:FF:000001">
    <property type="entry name" value="Porphobilinogen deaminase"/>
    <property type="match status" value="1"/>
</dbReference>
<name>A0A5B9QJ40_9BACT</name>
<comment type="subunit">
    <text evidence="4 8">Monomer.</text>
</comment>
<accession>A0A5B9QJ40</accession>
<dbReference type="OrthoDB" id="9810298at2"/>
<dbReference type="InterPro" id="IPR022419">
    <property type="entry name" value="Porphobilin_deaminase_cofac_BS"/>
</dbReference>
<evidence type="ECO:0000313" key="12">
    <source>
        <dbReference type="Proteomes" id="UP000323917"/>
    </source>
</evidence>
<dbReference type="EC" id="2.5.1.61" evidence="8"/>
<dbReference type="Pfam" id="PF01379">
    <property type="entry name" value="Porphobil_deam"/>
    <property type="match status" value="1"/>
</dbReference>
<dbReference type="PANTHER" id="PTHR11557:SF0">
    <property type="entry name" value="PORPHOBILINOGEN DEAMINASE"/>
    <property type="match status" value="1"/>
</dbReference>
<dbReference type="InterPro" id="IPR036803">
    <property type="entry name" value="Porphobilinogen_deaminase_C_sf"/>
</dbReference>
<evidence type="ECO:0000313" key="11">
    <source>
        <dbReference type="EMBL" id="QEG34191.1"/>
    </source>
</evidence>
<dbReference type="InterPro" id="IPR022417">
    <property type="entry name" value="Porphobilin_deaminase_N"/>
</dbReference>
<dbReference type="SUPFAM" id="SSF53850">
    <property type="entry name" value="Periplasmic binding protein-like II"/>
    <property type="match status" value="1"/>
</dbReference>
<evidence type="ECO:0000259" key="9">
    <source>
        <dbReference type="Pfam" id="PF01379"/>
    </source>
</evidence>
<evidence type="ECO:0000256" key="4">
    <source>
        <dbReference type="ARBA" id="ARBA00011245"/>
    </source>
</evidence>
<dbReference type="PIRSF" id="PIRSF001438">
    <property type="entry name" value="4pyrrol_synth_OHMeBilane_synth"/>
    <property type="match status" value="1"/>
</dbReference>